<dbReference type="Gene3D" id="3.40.50.720">
    <property type="entry name" value="NAD(P)-binding Rossmann-like Domain"/>
    <property type="match status" value="1"/>
</dbReference>
<comment type="caution">
    <text evidence="3">The sequence shown here is derived from an EMBL/GenBank/DDBJ whole genome shotgun (WGS) entry which is preliminary data.</text>
</comment>
<dbReference type="Proteomes" id="UP000179642">
    <property type="component" value="Unassembled WGS sequence"/>
</dbReference>
<evidence type="ECO:0000313" key="3">
    <source>
        <dbReference type="EMBL" id="OIJ94281.1"/>
    </source>
</evidence>
<evidence type="ECO:0000256" key="1">
    <source>
        <dbReference type="ARBA" id="ARBA00006484"/>
    </source>
</evidence>
<name>A0A1S2PKG9_9ACTN</name>
<gene>
    <name evidence="3" type="ORF">BIV23_36160</name>
</gene>
<dbReference type="AlphaFoldDB" id="A0A1S2PKG9"/>
<reference evidence="3 4" key="1">
    <citation type="submission" date="2016-10" db="EMBL/GenBank/DDBJ databases">
        <title>Genome sequence of Streptomyces sp. MUSC 1.</title>
        <authorList>
            <person name="Lee L.-H."/>
            <person name="Ser H.-L."/>
            <person name="Law J.W.-F."/>
        </authorList>
    </citation>
    <scope>NUCLEOTIDE SEQUENCE [LARGE SCALE GENOMIC DNA]</scope>
    <source>
        <strain evidence="3 4">MUSC 1</strain>
    </source>
</reference>
<dbReference type="Pfam" id="PF13561">
    <property type="entry name" value="adh_short_C2"/>
    <property type="match status" value="1"/>
</dbReference>
<dbReference type="PANTHER" id="PTHR43477:SF1">
    <property type="entry name" value="DIHYDROANTICAPSIN 7-DEHYDROGENASE"/>
    <property type="match status" value="1"/>
</dbReference>
<dbReference type="SUPFAM" id="SSF51735">
    <property type="entry name" value="NAD(P)-binding Rossmann-fold domains"/>
    <property type="match status" value="1"/>
</dbReference>
<proteinExistence type="inferred from homology"/>
<comment type="similarity">
    <text evidence="1">Belongs to the short-chain dehydrogenases/reductases (SDR) family.</text>
</comment>
<accession>A0A1S2PKG9</accession>
<keyword evidence="2" id="KW-0560">Oxidoreductase</keyword>
<sequence>MSTPNSPVQPLAGQRVVVMGASSGIGEATAAAFAADGAEVVITGRDQDRLDAAADRIGGKVSAYRLDATDRAALDAFFAASGTVDHLVLALSGSKGGGPFAELDLAELAAGFDGKFWPHVQALQAALPALRRDGSVTLVTAASARAALPGTAGLAAINGALEALVPPLAVELAPLRINAVSPGVVDTPWWDSLPAEQRRAVFDGFAAITPAGRVGRPEDIARALYLLATNGFVTGVVLEATGGATLATGR</sequence>
<dbReference type="GO" id="GO:0016491">
    <property type="term" value="F:oxidoreductase activity"/>
    <property type="evidence" value="ECO:0007669"/>
    <property type="project" value="UniProtKB-KW"/>
</dbReference>
<dbReference type="InterPro" id="IPR036291">
    <property type="entry name" value="NAD(P)-bd_dom_sf"/>
</dbReference>
<dbReference type="InterPro" id="IPR051122">
    <property type="entry name" value="SDR_DHRS6-like"/>
</dbReference>
<dbReference type="PANTHER" id="PTHR43477">
    <property type="entry name" value="DIHYDROANTICAPSIN 7-DEHYDROGENASE"/>
    <property type="match status" value="1"/>
</dbReference>
<dbReference type="RefSeq" id="WP_071385195.1">
    <property type="nucleotide sequence ID" value="NZ_MLYO01000070.1"/>
</dbReference>
<dbReference type="PRINTS" id="PR00081">
    <property type="entry name" value="GDHRDH"/>
</dbReference>
<organism evidence="3 4">
    <name type="scientific">Streptomyces monashensis</name>
    <dbReference type="NCBI Taxonomy" id="1678012"/>
    <lineage>
        <taxon>Bacteria</taxon>
        <taxon>Bacillati</taxon>
        <taxon>Actinomycetota</taxon>
        <taxon>Actinomycetes</taxon>
        <taxon>Kitasatosporales</taxon>
        <taxon>Streptomycetaceae</taxon>
        <taxon>Streptomyces</taxon>
    </lineage>
</organism>
<dbReference type="EMBL" id="MLYO01000070">
    <property type="protein sequence ID" value="OIJ94281.1"/>
    <property type="molecule type" value="Genomic_DNA"/>
</dbReference>
<evidence type="ECO:0000256" key="2">
    <source>
        <dbReference type="ARBA" id="ARBA00023002"/>
    </source>
</evidence>
<keyword evidence="4" id="KW-1185">Reference proteome</keyword>
<protein>
    <submittedName>
        <fullName evidence="3">Short-chain dehydrogenase</fullName>
    </submittedName>
</protein>
<dbReference type="InterPro" id="IPR002347">
    <property type="entry name" value="SDR_fam"/>
</dbReference>
<evidence type="ECO:0000313" key="4">
    <source>
        <dbReference type="Proteomes" id="UP000179642"/>
    </source>
</evidence>